<dbReference type="SUPFAM" id="SSF53850">
    <property type="entry name" value="Periplasmic binding protein-like II"/>
    <property type="match status" value="1"/>
</dbReference>
<comment type="subcellular location">
    <subcellularLocation>
        <location evidence="1">Periplasm</location>
    </subcellularLocation>
</comment>
<evidence type="ECO:0000256" key="4">
    <source>
        <dbReference type="ARBA" id="ARBA00022729"/>
    </source>
</evidence>
<accession>A0A4R8SVM5</accession>
<evidence type="ECO:0000256" key="3">
    <source>
        <dbReference type="ARBA" id="ARBA00022448"/>
    </source>
</evidence>
<sequence length="411" mass="45156">MVTGKLTGVILTLISTAVLRRIDRYDRTSLACSKFEEYVVSADEAHQETPPVEWRALLRQLPLLNILGVVAVLVAATLVVVKNLPDHSTDQLLNVSYDPTRELYNVLDGTFTKHYKDKTGKTIEIKRTNGGSGRQARSVLDGSQRADVVSLASVSDVDTLSLRGLIAPNWRQRLPNNSIPYTSTIVFVVRKGNPHGIHDWPDLAQENVAVITPNPRTSGNGQLSVLAAWGSVVTRGGTEADARAYLASLFRNVAALDSGARGATNTFSVQRLGDVHLTWENEAINEVDANRGELEIVYPPVSIRAEPAVAWVDANLNDPKRTAIAKAYLEYLFTDEAQEVAAQRGYRPIKPEILARHSNTLPAINLFPITAIASSWDDARQKFFSDNGIYETIPRSTNRGTTTFASDRQGR</sequence>
<organism evidence="6 7">
    <name type="scientific">Mycobacteroides salmoniphilum</name>
    <dbReference type="NCBI Taxonomy" id="404941"/>
    <lineage>
        <taxon>Bacteria</taxon>
        <taxon>Bacillati</taxon>
        <taxon>Actinomycetota</taxon>
        <taxon>Actinomycetes</taxon>
        <taxon>Mycobacteriales</taxon>
        <taxon>Mycobacteriaceae</taxon>
        <taxon>Mycobacteroides</taxon>
    </lineage>
</organism>
<keyword evidence="5" id="KW-0574">Periplasm</keyword>
<reference evidence="6 7" key="1">
    <citation type="journal article" date="2019" name="Sci. Rep.">
        <title>Extended insight into the Mycobacterium chelonae-abscessus complex through whole genome sequencing of Mycobacterium salmoniphilum outbreak and Mycobacterium salmoniphilum-like strains.</title>
        <authorList>
            <person name="Behra P.R.K."/>
            <person name="Das S."/>
            <person name="Pettersson B.M.F."/>
            <person name="Shirreff L."/>
            <person name="DuCote T."/>
            <person name="Jacobsson K.G."/>
            <person name="Ennis D.G."/>
            <person name="Kirsebom L.A."/>
        </authorList>
    </citation>
    <scope>NUCLEOTIDE SEQUENCE [LARGE SCALE GENOMIC DNA]</scope>
    <source>
        <strain evidence="6 7">CCUG 60884</strain>
    </source>
</reference>
<gene>
    <name evidence="6" type="primary">sbp</name>
    <name evidence="6" type="ORF">CCUG60884_01520</name>
</gene>
<protein>
    <submittedName>
        <fullName evidence="6">Sulfate-binding protein</fullName>
    </submittedName>
</protein>
<evidence type="ECO:0000313" key="6">
    <source>
        <dbReference type="EMBL" id="TEA06382.1"/>
    </source>
</evidence>
<comment type="similarity">
    <text evidence="2">Belongs to the prokaryotic sulfate-binding protein family.</text>
</comment>
<dbReference type="Gene3D" id="3.40.190.10">
    <property type="entry name" value="Periplasmic binding protein-like II"/>
    <property type="match status" value="2"/>
</dbReference>
<keyword evidence="4" id="KW-0732">Signal</keyword>
<dbReference type="STRING" id="404941.GCA_002013645_03200"/>
<dbReference type="EMBL" id="PECL01000007">
    <property type="protein sequence ID" value="TEA06382.1"/>
    <property type="molecule type" value="Genomic_DNA"/>
</dbReference>
<dbReference type="Pfam" id="PF13531">
    <property type="entry name" value="SBP_bac_11"/>
    <property type="match status" value="1"/>
</dbReference>
<dbReference type="PANTHER" id="PTHR30368">
    <property type="entry name" value="SULFATE-BINDING PROTEIN"/>
    <property type="match status" value="1"/>
</dbReference>
<evidence type="ECO:0000256" key="1">
    <source>
        <dbReference type="ARBA" id="ARBA00004418"/>
    </source>
</evidence>
<comment type="caution">
    <text evidence="6">The sequence shown here is derived from an EMBL/GenBank/DDBJ whole genome shotgun (WGS) entry which is preliminary data.</text>
</comment>
<dbReference type="Proteomes" id="UP000294604">
    <property type="component" value="Unassembled WGS sequence"/>
</dbReference>
<keyword evidence="3" id="KW-0813">Transport</keyword>
<dbReference type="GO" id="GO:0140104">
    <property type="term" value="F:molecular carrier activity"/>
    <property type="evidence" value="ECO:0007669"/>
    <property type="project" value="InterPro"/>
</dbReference>
<proteinExistence type="inferred from homology"/>
<dbReference type="NCBIfam" id="NF008022">
    <property type="entry name" value="PRK10752.1"/>
    <property type="match status" value="1"/>
</dbReference>
<dbReference type="GO" id="GO:1902358">
    <property type="term" value="P:sulfate transmembrane transport"/>
    <property type="evidence" value="ECO:0007669"/>
    <property type="project" value="InterPro"/>
</dbReference>
<evidence type="ECO:0000256" key="5">
    <source>
        <dbReference type="ARBA" id="ARBA00022764"/>
    </source>
</evidence>
<evidence type="ECO:0000256" key="2">
    <source>
        <dbReference type="ARBA" id="ARBA00006099"/>
    </source>
</evidence>
<dbReference type="GO" id="GO:0042597">
    <property type="term" value="C:periplasmic space"/>
    <property type="evidence" value="ECO:0007669"/>
    <property type="project" value="UniProtKB-SubCell"/>
</dbReference>
<dbReference type="InterPro" id="IPR005669">
    <property type="entry name" value="Thiosulph/SO4-bd"/>
</dbReference>
<dbReference type="CDD" id="cd01005">
    <property type="entry name" value="PBP2_CysP"/>
    <property type="match status" value="1"/>
</dbReference>
<evidence type="ECO:0000313" key="7">
    <source>
        <dbReference type="Proteomes" id="UP000294604"/>
    </source>
</evidence>
<dbReference type="AlphaFoldDB" id="A0A4R8SVM5"/>
<dbReference type="NCBIfam" id="TIGR00971">
    <property type="entry name" value="3a0106s03"/>
    <property type="match status" value="1"/>
</dbReference>
<name>A0A4R8SVM5_9MYCO</name>
<dbReference type="PANTHER" id="PTHR30368:SF2">
    <property type="entry name" value="SULFATE-BINDING PROTEIN"/>
    <property type="match status" value="1"/>
</dbReference>